<dbReference type="eggNOG" id="ENOG502S6Z4">
    <property type="taxonomic scope" value="Eukaryota"/>
</dbReference>
<dbReference type="GeneID" id="8297230"/>
<feature type="compositionally biased region" description="Acidic residues" evidence="2">
    <location>
        <begin position="201"/>
        <end position="226"/>
    </location>
</feature>
<protein>
    <recommendedName>
        <fullName evidence="3">Bud22 domain-containing protein</fullName>
    </recommendedName>
</protein>
<dbReference type="VEuPathDB" id="FungiDB:CTRG_01012"/>
<gene>
    <name evidence="4" type="ORF">CTRG_01012</name>
</gene>
<dbReference type="AlphaFoldDB" id="C5M4M2"/>
<dbReference type="STRING" id="294747.C5M4M2"/>
<dbReference type="EMBL" id="GG692395">
    <property type="protein sequence ID" value="EER36272.1"/>
    <property type="molecule type" value="Genomic_DNA"/>
</dbReference>
<evidence type="ECO:0000313" key="5">
    <source>
        <dbReference type="Proteomes" id="UP000002037"/>
    </source>
</evidence>
<evidence type="ECO:0000256" key="1">
    <source>
        <dbReference type="ARBA" id="ARBA00023054"/>
    </source>
</evidence>
<keyword evidence="5" id="KW-1185">Reference proteome</keyword>
<sequence length="470" mass="54422">MKSNNHMWKLDFLEAKFNKSTPRYPHTKKLLLASNHNQKLVKKLPKTQEDAQLEIDTLKSDIFQKKYHSGYIKLLKELNKKELPVKDEEFLNKLITSRLIKSIQVTILTNKVLKSDPPKYISENIRAIITDKENESNPSRFYIKYCQNDKEVNKFVGNLWNNKNIKKILDEIEWSFRIVRGDLTKQELASRNKATGKTIEEDSDNESESGSENESESESGQEDEEDIDLEKEYDNFAIYDNLVEGSDDESEEQVPDLDPNVNYNEVTDEEPSDESASEDDDDEEDSESEESSADDFFEEEPPTKKQKKQTKVEEKYKLPELATGYFSGGSDDEDDDVDNDKVVKEITTQRKNRRGQRARQKIWAKKYGKEAAHVKKNQQRIASEREQRQLEYEERQRKRELKAKLLAEKQQTGANALPLGERKAGTTSISTPTPTPPAEPKGMHPSWEAKKLEKEKMKNIKFQGKKVVFD</sequence>
<proteinExistence type="predicted"/>
<feature type="compositionally biased region" description="Acidic residues" evidence="2">
    <location>
        <begin position="266"/>
        <end position="300"/>
    </location>
</feature>
<name>C5M4M2_CANTT</name>
<dbReference type="Proteomes" id="UP000002037">
    <property type="component" value="Unassembled WGS sequence"/>
</dbReference>
<dbReference type="PANTHER" id="PTHR23325">
    <property type="entry name" value="SERUM RESPONSE FACTOR-BINDING"/>
    <property type="match status" value="1"/>
</dbReference>
<evidence type="ECO:0000256" key="2">
    <source>
        <dbReference type="SAM" id="MobiDB-lite"/>
    </source>
</evidence>
<feature type="compositionally biased region" description="Basic and acidic residues" evidence="2">
    <location>
        <begin position="339"/>
        <end position="348"/>
    </location>
</feature>
<feature type="domain" description="Bud22" evidence="3">
    <location>
        <begin position="71"/>
        <end position="470"/>
    </location>
</feature>
<dbReference type="GO" id="GO:0030490">
    <property type="term" value="P:maturation of SSU-rRNA"/>
    <property type="evidence" value="ECO:0007669"/>
    <property type="project" value="TreeGrafter"/>
</dbReference>
<keyword evidence="1" id="KW-0175">Coiled coil</keyword>
<dbReference type="OrthoDB" id="3364872at2759"/>
<dbReference type="GO" id="GO:0005634">
    <property type="term" value="C:nucleus"/>
    <property type="evidence" value="ECO:0007669"/>
    <property type="project" value="TreeGrafter"/>
</dbReference>
<dbReference type="KEGG" id="ctp:CTRG_01012"/>
<dbReference type="InterPro" id="IPR015158">
    <property type="entry name" value="Bud22_dom"/>
</dbReference>
<evidence type="ECO:0000259" key="3">
    <source>
        <dbReference type="Pfam" id="PF09073"/>
    </source>
</evidence>
<accession>C5M4M2</accession>
<evidence type="ECO:0000313" key="4">
    <source>
        <dbReference type="EMBL" id="EER36272.1"/>
    </source>
</evidence>
<dbReference type="PANTHER" id="PTHR23325:SF1">
    <property type="entry name" value="SERUM RESPONSE FACTOR-BINDING PROTEIN 1"/>
    <property type="match status" value="1"/>
</dbReference>
<dbReference type="RefSeq" id="XP_002546230.1">
    <property type="nucleotide sequence ID" value="XM_002546184.1"/>
</dbReference>
<dbReference type="HOGENOM" id="CLU_024653_0_0_1"/>
<feature type="compositionally biased region" description="Acidic residues" evidence="2">
    <location>
        <begin position="246"/>
        <end position="255"/>
    </location>
</feature>
<feature type="region of interest" description="Disordered" evidence="2">
    <location>
        <begin position="189"/>
        <end position="226"/>
    </location>
</feature>
<dbReference type="Pfam" id="PF09073">
    <property type="entry name" value="BUD22"/>
    <property type="match status" value="1"/>
</dbReference>
<dbReference type="GO" id="GO:0030686">
    <property type="term" value="C:90S preribosome"/>
    <property type="evidence" value="ECO:0007669"/>
    <property type="project" value="TreeGrafter"/>
</dbReference>
<feature type="compositionally biased region" description="Basic and acidic residues" evidence="2">
    <location>
        <begin position="382"/>
        <end position="407"/>
    </location>
</feature>
<reference evidence="4 5" key="1">
    <citation type="journal article" date="2009" name="Nature">
        <title>Evolution of pathogenicity and sexual reproduction in eight Candida genomes.</title>
        <authorList>
            <person name="Butler G."/>
            <person name="Rasmussen M.D."/>
            <person name="Lin M.F."/>
            <person name="Santos M.A."/>
            <person name="Sakthikumar S."/>
            <person name="Munro C.A."/>
            <person name="Rheinbay E."/>
            <person name="Grabherr M."/>
            <person name="Forche A."/>
            <person name="Reedy J.L."/>
            <person name="Agrafioti I."/>
            <person name="Arnaud M.B."/>
            <person name="Bates S."/>
            <person name="Brown A.J."/>
            <person name="Brunke S."/>
            <person name="Costanzo M.C."/>
            <person name="Fitzpatrick D.A."/>
            <person name="de Groot P.W."/>
            <person name="Harris D."/>
            <person name="Hoyer L.L."/>
            <person name="Hube B."/>
            <person name="Klis F.M."/>
            <person name="Kodira C."/>
            <person name="Lennard N."/>
            <person name="Logue M.E."/>
            <person name="Martin R."/>
            <person name="Neiman A.M."/>
            <person name="Nikolaou E."/>
            <person name="Quail M.A."/>
            <person name="Quinn J."/>
            <person name="Santos M.C."/>
            <person name="Schmitzberger F.F."/>
            <person name="Sherlock G."/>
            <person name="Shah P."/>
            <person name="Silverstein K.A."/>
            <person name="Skrzypek M.S."/>
            <person name="Soll D."/>
            <person name="Staggs R."/>
            <person name="Stansfield I."/>
            <person name="Stumpf M.P."/>
            <person name="Sudbery P.E."/>
            <person name="Srikantha T."/>
            <person name="Zeng Q."/>
            <person name="Berman J."/>
            <person name="Berriman M."/>
            <person name="Heitman J."/>
            <person name="Gow N.A."/>
            <person name="Lorenz M.C."/>
            <person name="Birren B.W."/>
            <person name="Kellis M."/>
            <person name="Cuomo C.A."/>
        </authorList>
    </citation>
    <scope>NUCLEOTIDE SEQUENCE [LARGE SCALE GENOMIC DNA]</scope>
    <source>
        <strain evidence="5">ATCC MYA-3404 / T1</strain>
    </source>
</reference>
<organism evidence="4 5">
    <name type="scientific">Candida tropicalis (strain ATCC MYA-3404 / T1)</name>
    <name type="common">Yeast</name>
    <dbReference type="NCBI Taxonomy" id="294747"/>
    <lineage>
        <taxon>Eukaryota</taxon>
        <taxon>Fungi</taxon>
        <taxon>Dikarya</taxon>
        <taxon>Ascomycota</taxon>
        <taxon>Saccharomycotina</taxon>
        <taxon>Pichiomycetes</taxon>
        <taxon>Debaryomycetaceae</taxon>
        <taxon>Candida/Lodderomyces clade</taxon>
        <taxon>Candida</taxon>
    </lineage>
</organism>
<feature type="region of interest" description="Disordered" evidence="2">
    <location>
        <begin position="246"/>
        <end position="445"/>
    </location>
</feature>
<dbReference type="InterPro" id="IPR037393">
    <property type="entry name" value="Bud22/SRFB1"/>
</dbReference>
<feature type="compositionally biased region" description="Basic residues" evidence="2">
    <location>
        <begin position="350"/>
        <end position="366"/>
    </location>
</feature>